<feature type="domain" description="DHHA1" evidence="2">
    <location>
        <begin position="215"/>
        <end position="300"/>
    </location>
</feature>
<dbReference type="InterPro" id="IPR051319">
    <property type="entry name" value="Oligoribo/pAp-PDE_c-di-AMP_PDE"/>
</dbReference>
<keyword evidence="4" id="KW-1185">Reference proteome</keyword>
<dbReference type="Pfam" id="PF01368">
    <property type="entry name" value="DHH"/>
    <property type="match status" value="1"/>
</dbReference>
<dbReference type="InterPro" id="IPR003156">
    <property type="entry name" value="DHHA1_dom"/>
</dbReference>
<dbReference type="PANTHER" id="PTHR47618">
    <property type="entry name" value="BIFUNCTIONAL OLIGORIBONUCLEASE AND PAP PHOSPHATASE NRNA"/>
    <property type="match status" value="1"/>
</dbReference>
<feature type="domain" description="DDH" evidence="1">
    <location>
        <begin position="12"/>
        <end position="153"/>
    </location>
</feature>
<evidence type="ECO:0000313" key="4">
    <source>
        <dbReference type="Proteomes" id="UP000183918"/>
    </source>
</evidence>
<gene>
    <name evidence="3" type="ORF">SAMN02910414_02343</name>
</gene>
<dbReference type="PANTHER" id="PTHR47618:SF1">
    <property type="entry name" value="BIFUNCTIONAL OLIGORIBONUCLEASE AND PAP PHOSPHATASE NRNA"/>
    <property type="match status" value="1"/>
</dbReference>
<dbReference type="InterPro" id="IPR038763">
    <property type="entry name" value="DHH_sf"/>
</dbReference>
<dbReference type="Gene3D" id="3.10.310.30">
    <property type="match status" value="1"/>
</dbReference>
<dbReference type="GO" id="GO:0003676">
    <property type="term" value="F:nucleic acid binding"/>
    <property type="evidence" value="ECO:0007669"/>
    <property type="project" value="InterPro"/>
</dbReference>
<accession>A0A1H3MK60</accession>
<dbReference type="AlphaFoldDB" id="A0A1H3MK60"/>
<reference evidence="3 4" key="1">
    <citation type="submission" date="2016-10" db="EMBL/GenBank/DDBJ databases">
        <authorList>
            <person name="de Groot N.N."/>
        </authorList>
    </citation>
    <scope>NUCLEOTIDE SEQUENCE [LARGE SCALE GENOMIC DNA]</scope>
    <source>
        <strain evidence="3 4">DSM 14045</strain>
    </source>
</reference>
<dbReference type="InterPro" id="IPR001667">
    <property type="entry name" value="DDH_dom"/>
</dbReference>
<dbReference type="Proteomes" id="UP000183918">
    <property type="component" value="Unassembled WGS sequence"/>
</dbReference>
<proteinExistence type="predicted"/>
<dbReference type="OrthoDB" id="5896813at2"/>
<dbReference type="RefSeq" id="WP_074719110.1">
    <property type="nucleotide sequence ID" value="NZ_FNPG01000035.1"/>
</dbReference>
<evidence type="ECO:0000313" key="3">
    <source>
        <dbReference type="EMBL" id="SDY77102.1"/>
    </source>
</evidence>
<organism evidence="3 4">
    <name type="scientific">Lachnobacterium bovis DSM 14045</name>
    <dbReference type="NCBI Taxonomy" id="1122142"/>
    <lineage>
        <taxon>Bacteria</taxon>
        <taxon>Bacillati</taxon>
        <taxon>Bacillota</taxon>
        <taxon>Clostridia</taxon>
        <taxon>Lachnospirales</taxon>
        <taxon>Lachnospiraceae</taxon>
        <taxon>Lachnobacterium</taxon>
    </lineage>
</organism>
<sequence>MKLRELLQYNDIVIQCHDNPDADAISSGMALYEYLKKYNKKVRLVYSGQYKIKKRNLELMVSSLDIPIEYVVKLDNPELLVTVDCQYGEGNVTHFDAQNIVVIDHHQISVKMPELFEVKSNLGSCATLMWMLLKDEGFYIGDNNKLSTALYYGLYTDTNGFTEMDHPCDRDLRDSANVDKSLIVKFKNSNLTLDDLSIAGEAINHYEYNNEYKFAIIKVRPCDPNMLGLISDIVIEVDKVETCLIYSINATGIKISVRSCSKEVNASELADYICKNIGSGGGHKIKAGGFIQLNLLRRAYQQYCDKFNIKYESEEHEMCNPSRQEIGDFLEFKMIDYFLESEVIYAKSYIPDLSLMKVYKKKEVELGYVRLSDLYETGSSVYIRTFSKDVRIKVEEGTVLMLDGKGDVWEISEEYFRENYVTKPGRYQIYNAEYTPTVKSVNTGITIGLDYYAKKCIFNGREIVYAKPVEKNVKIFSLDNEEEYKLGKKGDYLVVKCKDIRDLFICEKDKFIESYKLV</sequence>
<dbReference type="Gene3D" id="3.90.1640.10">
    <property type="entry name" value="inorganic pyrophosphatase (n-terminal core)"/>
    <property type="match status" value="1"/>
</dbReference>
<evidence type="ECO:0000259" key="2">
    <source>
        <dbReference type="Pfam" id="PF02272"/>
    </source>
</evidence>
<dbReference type="EMBL" id="FNPG01000035">
    <property type="protein sequence ID" value="SDY77102.1"/>
    <property type="molecule type" value="Genomic_DNA"/>
</dbReference>
<dbReference type="SUPFAM" id="SSF64182">
    <property type="entry name" value="DHH phosphoesterases"/>
    <property type="match status" value="1"/>
</dbReference>
<evidence type="ECO:0000259" key="1">
    <source>
        <dbReference type="Pfam" id="PF01368"/>
    </source>
</evidence>
<protein>
    <submittedName>
        <fullName evidence="3">NanoRNase/pAp phosphatase, hydrolyzes c-di-AMP and oligoRNAs</fullName>
    </submittedName>
</protein>
<name>A0A1H3MK60_9FIRM</name>
<dbReference type="Pfam" id="PF02272">
    <property type="entry name" value="DHHA1"/>
    <property type="match status" value="1"/>
</dbReference>
<dbReference type="STRING" id="1122142.SAMN02910414_02343"/>